<protein>
    <submittedName>
        <fullName evidence="2">Uncharacterized protein</fullName>
    </submittedName>
</protein>
<keyword evidence="1" id="KW-0812">Transmembrane</keyword>
<name>A0A182S869_9DIPT</name>
<feature type="transmembrane region" description="Helical" evidence="1">
    <location>
        <begin position="58"/>
        <end position="84"/>
    </location>
</feature>
<evidence type="ECO:0000256" key="1">
    <source>
        <dbReference type="SAM" id="Phobius"/>
    </source>
</evidence>
<keyword evidence="1" id="KW-0472">Membrane</keyword>
<evidence type="ECO:0000313" key="2">
    <source>
        <dbReference type="EnsemblMetazoa" id="AMAM001628-PA"/>
    </source>
</evidence>
<dbReference type="EnsemblMetazoa" id="AMAM001628-RA">
    <property type="protein sequence ID" value="AMAM001628-PA"/>
    <property type="gene ID" value="AMAM001628"/>
</dbReference>
<dbReference type="VEuPathDB" id="VectorBase:AMAM001628"/>
<dbReference type="AlphaFoldDB" id="A0A182S869"/>
<dbReference type="Proteomes" id="UP000075901">
    <property type="component" value="Unassembled WGS sequence"/>
</dbReference>
<keyword evidence="3" id="KW-1185">Reference proteome</keyword>
<reference evidence="3" key="1">
    <citation type="submission" date="2013-09" db="EMBL/GenBank/DDBJ databases">
        <title>The Genome Sequence of Anopheles maculatus species B.</title>
        <authorList>
            <consortium name="The Broad Institute Genomics Platform"/>
            <person name="Neafsey D.E."/>
            <person name="Besansky N."/>
            <person name="Howell P."/>
            <person name="Walton C."/>
            <person name="Young S.K."/>
            <person name="Zeng Q."/>
            <person name="Gargeya S."/>
            <person name="Fitzgerald M."/>
            <person name="Haas B."/>
            <person name="Abouelleil A."/>
            <person name="Allen A.W."/>
            <person name="Alvarado L."/>
            <person name="Arachchi H.M."/>
            <person name="Berlin A.M."/>
            <person name="Chapman S.B."/>
            <person name="Gainer-Dewar J."/>
            <person name="Goldberg J."/>
            <person name="Griggs A."/>
            <person name="Gujja S."/>
            <person name="Hansen M."/>
            <person name="Howarth C."/>
            <person name="Imamovic A."/>
            <person name="Ireland A."/>
            <person name="Larimer J."/>
            <person name="McCowan C."/>
            <person name="Murphy C."/>
            <person name="Pearson M."/>
            <person name="Poon T.W."/>
            <person name="Priest M."/>
            <person name="Roberts A."/>
            <person name="Saif S."/>
            <person name="Shea T."/>
            <person name="Sisk P."/>
            <person name="Sykes S."/>
            <person name="Wortman J."/>
            <person name="Nusbaum C."/>
            <person name="Birren B."/>
        </authorList>
    </citation>
    <scope>NUCLEOTIDE SEQUENCE [LARGE SCALE GENOMIC DNA]</scope>
    <source>
        <strain evidence="3">maculatus3</strain>
    </source>
</reference>
<reference evidence="2" key="2">
    <citation type="submission" date="2020-05" db="UniProtKB">
        <authorList>
            <consortium name="EnsemblMetazoa"/>
        </authorList>
    </citation>
    <scope>IDENTIFICATION</scope>
    <source>
        <strain evidence="2">maculatus3</strain>
    </source>
</reference>
<proteinExistence type="predicted"/>
<evidence type="ECO:0000313" key="3">
    <source>
        <dbReference type="Proteomes" id="UP000075901"/>
    </source>
</evidence>
<accession>A0A182S869</accession>
<feature type="transmembrane region" description="Helical" evidence="1">
    <location>
        <begin position="34"/>
        <end position="52"/>
    </location>
</feature>
<keyword evidence="1" id="KW-1133">Transmembrane helix</keyword>
<sequence>MELTEPMLSDPDVGLDDAATWESFPEKNFNDLQVVFRVMMTFLHLVASFRSVSLWCVFSLSFSLLCVVSFSYCLLFSGCFYFVLHMFVILLRFSFNFCEEFNAPCLLSRRITHFL</sequence>
<organism evidence="2 3">
    <name type="scientific">Anopheles maculatus</name>
    <dbReference type="NCBI Taxonomy" id="74869"/>
    <lineage>
        <taxon>Eukaryota</taxon>
        <taxon>Metazoa</taxon>
        <taxon>Ecdysozoa</taxon>
        <taxon>Arthropoda</taxon>
        <taxon>Hexapoda</taxon>
        <taxon>Insecta</taxon>
        <taxon>Pterygota</taxon>
        <taxon>Neoptera</taxon>
        <taxon>Endopterygota</taxon>
        <taxon>Diptera</taxon>
        <taxon>Nematocera</taxon>
        <taxon>Culicoidea</taxon>
        <taxon>Culicidae</taxon>
        <taxon>Anophelinae</taxon>
        <taxon>Anopheles</taxon>
        <taxon>Anopheles maculatus group</taxon>
    </lineage>
</organism>